<gene>
    <name evidence="1" type="ORF">L6164_000870</name>
</gene>
<dbReference type="EMBL" id="CM039426">
    <property type="protein sequence ID" value="KAI4356887.1"/>
    <property type="molecule type" value="Genomic_DNA"/>
</dbReference>
<dbReference type="Proteomes" id="UP000828941">
    <property type="component" value="Chromosome 1"/>
</dbReference>
<accession>A0ACB9Q7T1</accession>
<evidence type="ECO:0000313" key="1">
    <source>
        <dbReference type="EMBL" id="KAI4356887.1"/>
    </source>
</evidence>
<protein>
    <submittedName>
        <fullName evidence="1">Uncharacterized protein</fullName>
    </submittedName>
</protein>
<sequence length="303" mass="33750">MATNLNLHLKIFLVFLALLPVMVHSRSLKPSNGHSLEFLQNLEGIQRGEKAKGLVAVRNYLNAFGYLKVDDPNNSNNLVKEDEFDTSLESAIKKFQQFYNLNVSGKLDSDTIKKMQMPRCGVADHVNYNGLNDLKYSFFNGTPKWPSSKFHLTYTFKSGVEVESLETMRYVFQQAFGKWSQVSRFTFEEAPAGAKADLVLGFYRGDHSDGYPFDGLGNTLAHAFAPMDGRLHFDADEQWSTDVPPKAMESDLISVAIHEVGHLLGLGHSRDQNAVMYASLPNGVNKRTLGSDDIAGIKALYSS</sequence>
<proteinExistence type="predicted"/>
<evidence type="ECO:0000313" key="2">
    <source>
        <dbReference type="Proteomes" id="UP000828941"/>
    </source>
</evidence>
<name>A0ACB9Q7T1_BAUVA</name>
<keyword evidence="2" id="KW-1185">Reference proteome</keyword>
<organism evidence="1 2">
    <name type="scientific">Bauhinia variegata</name>
    <name type="common">Purple orchid tree</name>
    <name type="synonym">Phanera variegata</name>
    <dbReference type="NCBI Taxonomy" id="167791"/>
    <lineage>
        <taxon>Eukaryota</taxon>
        <taxon>Viridiplantae</taxon>
        <taxon>Streptophyta</taxon>
        <taxon>Embryophyta</taxon>
        <taxon>Tracheophyta</taxon>
        <taxon>Spermatophyta</taxon>
        <taxon>Magnoliopsida</taxon>
        <taxon>eudicotyledons</taxon>
        <taxon>Gunneridae</taxon>
        <taxon>Pentapetalae</taxon>
        <taxon>rosids</taxon>
        <taxon>fabids</taxon>
        <taxon>Fabales</taxon>
        <taxon>Fabaceae</taxon>
        <taxon>Cercidoideae</taxon>
        <taxon>Cercideae</taxon>
        <taxon>Bauhiniinae</taxon>
        <taxon>Bauhinia</taxon>
    </lineage>
</organism>
<reference evidence="1 2" key="1">
    <citation type="journal article" date="2022" name="DNA Res.">
        <title>Chromosomal-level genome assembly of the orchid tree Bauhinia variegata (Leguminosae; Cercidoideae) supports the allotetraploid origin hypothesis of Bauhinia.</title>
        <authorList>
            <person name="Zhong Y."/>
            <person name="Chen Y."/>
            <person name="Zheng D."/>
            <person name="Pang J."/>
            <person name="Liu Y."/>
            <person name="Luo S."/>
            <person name="Meng S."/>
            <person name="Qian L."/>
            <person name="Wei D."/>
            <person name="Dai S."/>
            <person name="Zhou R."/>
        </authorList>
    </citation>
    <scope>NUCLEOTIDE SEQUENCE [LARGE SCALE GENOMIC DNA]</scope>
    <source>
        <strain evidence="1">BV-YZ2020</strain>
    </source>
</reference>
<comment type="caution">
    <text evidence="1">The sequence shown here is derived from an EMBL/GenBank/DDBJ whole genome shotgun (WGS) entry which is preliminary data.</text>
</comment>